<evidence type="ECO:0000256" key="4">
    <source>
        <dbReference type="RuleBase" id="RU000363"/>
    </source>
</evidence>
<dbReference type="STRING" id="1073090.A0A1L9SF90"/>
<evidence type="ECO:0000313" key="6">
    <source>
        <dbReference type="EMBL" id="OJJ45880.1"/>
    </source>
</evidence>
<name>A0A1L9SF90_9EURO</name>
<dbReference type="GO" id="GO:0016491">
    <property type="term" value="F:oxidoreductase activity"/>
    <property type="evidence" value="ECO:0007669"/>
    <property type="project" value="UniProtKB-KW"/>
</dbReference>
<evidence type="ECO:0000256" key="2">
    <source>
        <dbReference type="ARBA" id="ARBA00022857"/>
    </source>
</evidence>
<dbReference type="InterPro" id="IPR002347">
    <property type="entry name" value="SDR_fam"/>
</dbReference>
<dbReference type="PANTHER" id="PTHR43976:SF16">
    <property type="entry name" value="SHORT-CHAIN DEHYDROGENASE_REDUCTASE FAMILY PROTEIN"/>
    <property type="match status" value="1"/>
</dbReference>
<sequence>MSTWLITGASSGIGAILADLALQAGHTVIATARDPIKAAQAYPAIEKQGGKWLKLDVTRPETQQEVTEVIKQHGGIDVLVNNAGYSILGAVEDMSEEEIHQQIDTNLYGPIRTIKAALPFMREKKSGTIVNVSSIAGLHARATCSLYSASKFALEGFSEALAEDLASFNIRVLLVEPGAFRTNFLGAAQFPAAGLNPAYRDTIVDKGLQAFRDADGKQIGDPAKAAQRIFEVVDGSGMAEGKAGLLRLPLGKDCLTRARTKIDGLLRNLEEMEEIALSTDCDQ</sequence>
<dbReference type="PRINTS" id="PR00081">
    <property type="entry name" value="GDHRDH"/>
</dbReference>
<dbReference type="InterPro" id="IPR036291">
    <property type="entry name" value="NAD(P)-bd_dom_sf"/>
</dbReference>
<accession>A0A1L9SF90</accession>
<keyword evidence="2" id="KW-0521">NADP</keyword>
<feature type="signal peptide" evidence="5">
    <location>
        <begin position="1"/>
        <end position="18"/>
    </location>
</feature>
<dbReference type="InterPro" id="IPR020904">
    <property type="entry name" value="Sc_DH/Rdtase_CS"/>
</dbReference>
<dbReference type="PRINTS" id="PR00080">
    <property type="entry name" value="SDRFAMILY"/>
</dbReference>
<protein>
    <submittedName>
        <fullName evidence="6">Uncharacterized protein</fullName>
    </submittedName>
</protein>
<keyword evidence="7" id="KW-1185">Reference proteome</keyword>
<dbReference type="InterPro" id="IPR051911">
    <property type="entry name" value="SDR_oxidoreductase"/>
</dbReference>
<proteinExistence type="inferred from homology"/>
<dbReference type="OrthoDB" id="1274115at2759"/>
<comment type="similarity">
    <text evidence="1 4">Belongs to the short-chain dehydrogenases/reductases (SDR) family.</text>
</comment>
<evidence type="ECO:0000256" key="5">
    <source>
        <dbReference type="SAM" id="SignalP"/>
    </source>
</evidence>
<evidence type="ECO:0000313" key="7">
    <source>
        <dbReference type="Proteomes" id="UP000184188"/>
    </source>
</evidence>
<dbReference type="SUPFAM" id="SSF51735">
    <property type="entry name" value="NAD(P)-binding Rossmann-fold domains"/>
    <property type="match status" value="1"/>
</dbReference>
<dbReference type="PANTHER" id="PTHR43976">
    <property type="entry name" value="SHORT CHAIN DEHYDROGENASE"/>
    <property type="match status" value="1"/>
</dbReference>
<feature type="chain" id="PRO_5012115046" evidence="5">
    <location>
        <begin position="19"/>
        <end position="283"/>
    </location>
</feature>
<dbReference type="Pfam" id="PF00106">
    <property type="entry name" value="adh_short"/>
    <property type="match status" value="1"/>
</dbReference>
<evidence type="ECO:0000256" key="3">
    <source>
        <dbReference type="ARBA" id="ARBA00023002"/>
    </source>
</evidence>
<dbReference type="CDD" id="cd05374">
    <property type="entry name" value="17beta-HSD-like_SDR_c"/>
    <property type="match status" value="1"/>
</dbReference>
<organism evidence="6 7">
    <name type="scientific">Penicilliopsis zonata CBS 506.65</name>
    <dbReference type="NCBI Taxonomy" id="1073090"/>
    <lineage>
        <taxon>Eukaryota</taxon>
        <taxon>Fungi</taxon>
        <taxon>Dikarya</taxon>
        <taxon>Ascomycota</taxon>
        <taxon>Pezizomycotina</taxon>
        <taxon>Eurotiomycetes</taxon>
        <taxon>Eurotiomycetidae</taxon>
        <taxon>Eurotiales</taxon>
        <taxon>Aspergillaceae</taxon>
        <taxon>Penicilliopsis</taxon>
    </lineage>
</organism>
<gene>
    <name evidence="6" type="ORF">ASPZODRAFT_17314</name>
</gene>
<evidence type="ECO:0000256" key="1">
    <source>
        <dbReference type="ARBA" id="ARBA00006484"/>
    </source>
</evidence>
<keyword evidence="5" id="KW-0732">Signal</keyword>
<dbReference type="Proteomes" id="UP000184188">
    <property type="component" value="Unassembled WGS sequence"/>
</dbReference>
<dbReference type="EMBL" id="KV878344">
    <property type="protein sequence ID" value="OJJ45880.1"/>
    <property type="molecule type" value="Genomic_DNA"/>
</dbReference>
<dbReference type="PROSITE" id="PS00061">
    <property type="entry name" value="ADH_SHORT"/>
    <property type="match status" value="1"/>
</dbReference>
<dbReference type="AlphaFoldDB" id="A0A1L9SF90"/>
<dbReference type="Gene3D" id="3.40.50.720">
    <property type="entry name" value="NAD(P)-binding Rossmann-like Domain"/>
    <property type="match status" value="1"/>
</dbReference>
<dbReference type="VEuPathDB" id="FungiDB:ASPZODRAFT_17314"/>
<dbReference type="RefSeq" id="XP_022580390.1">
    <property type="nucleotide sequence ID" value="XM_022726997.1"/>
</dbReference>
<dbReference type="GeneID" id="34613461"/>
<keyword evidence="3" id="KW-0560">Oxidoreductase</keyword>
<reference evidence="7" key="1">
    <citation type="journal article" date="2017" name="Genome Biol.">
        <title>Comparative genomics reveals high biological diversity and specific adaptations in the industrially and medically important fungal genus Aspergillus.</title>
        <authorList>
            <person name="de Vries R.P."/>
            <person name="Riley R."/>
            <person name="Wiebenga A."/>
            <person name="Aguilar-Osorio G."/>
            <person name="Amillis S."/>
            <person name="Uchima C.A."/>
            <person name="Anderluh G."/>
            <person name="Asadollahi M."/>
            <person name="Askin M."/>
            <person name="Barry K."/>
            <person name="Battaglia E."/>
            <person name="Bayram O."/>
            <person name="Benocci T."/>
            <person name="Braus-Stromeyer S.A."/>
            <person name="Caldana C."/>
            <person name="Canovas D."/>
            <person name="Cerqueira G.C."/>
            <person name="Chen F."/>
            <person name="Chen W."/>
            <person name="Choi C."/>
            <person name="Clum A."/>
            <person name="Dos Santos R.A."/>
            <person name="Damasio A.R."/>
            <person name="Diallinas G."/>
            <person name="Emri T."/>
            <person name="Fekete E."/>
            <person name="Flipphi M."/>
            <person name="Freyberg S."/>
            <person name="Gallo A."/>
            <person name="Gournas C."/>
            <person name="Habgood R."/>
            <person name="Hainaut M."/>
            <person name="Harispe M.L."/>
            <person name="Henrissat B."/>
            <person name="Hilden K.S."/>
            <person name="Hope R."/>
            <person name="Hossain A."/>
            <person name="Karabika E."/>
            <person name="Karaffa L."/>
            <person name="Karanyi Z."/>
            <person name="Krasevec N."/>
            <person name="Kuo A."/>
            <person name="Kusch H."/>
            <person name="LaButti K."/>
            <person name="Lagendijk E.L."/>
            <person name="Lapidus A."/>
            <person name="Levasseur A."/>
            <person name="Lindquist E."/>
            <person name="Lipzen A."/>
            <person name="Logrieco A.F."/>
            <person name="MacCabe A."/>
            <person name="Maekelae M.R."/>
            <person name="Malavazi I."/>
            <person name="Melin P."/>
            <person name="Meyer V."/>
            <person name="Mielnichuk N."/>
            <person name="Miskei M."/>
            <person name="Molnar A.P."/>
            <person name="Mule G."/>
            <person name="Ngan C.Y."/>
            <person name="Orejas M."/>
            <person name="Orosz E."/>
            <person name="Ouedraogo J.P."/>
            <person name="Overkamp K.M."/>
            <person name="Park H.-S."/>
            <person name="Perrone G."/>
            <person name="Piumi F."/>
            <person name="Punt P.J."/>
            <person name="Ram A.F."/>
            <person name="Ramon A."/>
            <person name="Rauscher S."/>
            <person name="Record E."/>
            <person name="Riano-Pachon D.M."/>
            <person name="Robert V."/>
            <person name="Roehrig J."/>
            <person name="Ruller R."/>
            <person name="Salamov A."/>
            <person name="Salih N.S."/>
            <person name="Samson R.A."/>
            <person name="Sandor E."/>
            <person name="Sanguinetti M."/>
            <person name="Schuetze T."/>
            <person name="Sepcic K."/>
            <person name="Shelest E."/>
            <person name="Sherlock G."/>
            <person name="Sophianopoulou V."/>
            <person name="Squina F.M."/>
            <person name="Sun H."/>
            <person name="Susca A."/>
            <person name="Todd R.B."/>
            <person name="Tsang A."/>
            <person name="Unkles S.E."/>
            <person name="van de Wiele N."/>
            <person name="van Rossen-Uffink D."/>
            <person name="Oliveira J.V."/>
            <person name="Vesth T.C."/>
            <person name="Visser J."/>
            <person name="Yu J.-H."/>
            <person name="Zhou M."/>
            <person name="Andersen M.R."/>
            <person name="Archer D.B."/>
            <person name="Baker S.E."/>
            <person name="Benoit I."/>
            <person name="Brakhage A.A."/>
            <person name="Braus G.H."/>
            <person name="Fischer R."/>
            <person name="Frisvad J.C."/>
            <person name="Goldman G.H."/>
            <person name="Houbraken J."/>
            <person name="Oakley B."/>
            <person name="Pocsi I."/>
            <person name="Scazzocchio C."/>
            <person name="Seiboth B."/>
            <person name="vanKuyk P.A."/>
            <person name="Wortman J."/>
            <person name="Dyer P.S."/>
            <person name="Grigoriev I.V."/>
        </authorList>
    </citation>
    <scope>NUCLEOTIDE SEQUENCE [LARGE SCALE GENOMIC DNA]</scope>
    <source>
        <strain evidence="7">CBS 506.65</strain>
    </source>
</reference>